<dbReference type="PANTHER" id="PTHR30371:SF0">
    <property type="entry name" value="SEC-INDEPENDENT PROTEIN TRANSLOCASE PROTEIN TATC, CHLOROPLASTIC-RELATED"/>
    <property type="match status" value="1"/>
</dbReference>
<feature type="transmembrane region" description="Helical" evidence="5">
    <location>
        <begin position="132"/>
        <end position="156"/>
    </location>
</feature>
<name>A0A2R6AZB4_9ARCH</name>
<evidence type="ECO:0000256" key="5">
    <source>
        <dbReference type="HAMAP-Rule" id="MF_00902"/>
    </source>
</evidence>
<feature type="transmembrane region" description="Helical" evidence="5">
    <location>
        <begin position="90"/>
        <end position="111"/>
    </location>
</feature>
<feature type="transmembrane region" description="Helical" evidence="5">
    <location>
        <begin position="216"/>
        <end position="235"/>
    </location>
</feature>
<dbReference type="GO" id="GO:0043953">
    <property type="term" value="P:protein transport by the Tat complex"/>
    <property type="evidence" value="ECO:0007669"/>
    <property type="project" value="UniProtKB-UniRule"/>
</dbReference>
<dbReference type="GO" id="GO:0033281">
    <property type="term" value="C:TAT protein transport complex"/>
    <property type="evidence" value="ECO:0007669"/>
    <property type="project" value="UniProtKB-UniRule"/>
</dbReference>
<evidence type="ECO:0000256" key="4">
    <source>
        <dbReference type="ARBA" id="ARBA00023136"/>
    </source>
</evidence>
<dbReference type="HAMAP" id="MF_00902">
    <property type="entry name" value="TatC"/>
    <property type="match status" value="1"/>
</dbReference>
<dbReference type="Pfam" id="PF00902">
    <property type="entry name" value="TatC"/>
    <property type="match status" value="1"/>
</dbReference>
<evidence type="ECO:0000313" key="6">
    <source>
        <dbReference type="EMBL" id="PSN91731.1"/>
    </source>
</evidence>
<comment type="subcellular location">
    <subcellularLocation>
        <location evidence="5">Cell membrane</location>
        <topology evidence="5">Multi-pass membrane protein</topology>
    </subcellularLocation>
    <subcellularLocation>
        <location evidence="1">Membrane</location>
        <topology evidence="1">Multi-pass membrane protein</topology>
    </subcellularLocation>
</comment>
<comment type="similarity">
    <text evidence="5">Belongs to the TatC family.</text>
</comment>
<accession>A0A2R6AZB4</accession>
<protein>
    <recommendedName>
        <fullName evidence="5">Sec-independent protein translocase protein TatC</fullName>
    </recommendedName>
</protein>
<keyword evidence="5" id="KW-0653">Protein transport</keyword>
<dbReference type="GO" id="GO:0065002">
    <property type="term" value="P:intracellular protein transmembrane transport"/>
    <property type="evidence" value="ECO:0007669"/>
    <property type="project" value="TreeGrafter"/>
</dbReference>
<comment type="function">
    <text evidence="5">Part of the twin-arginine translocation (Tat) system that transports large folded proteins containing a characteristic twin-arginine motif in their signal peptide across membranes.</text>
</comment>
<keyword evidence="2 5" id="KW-0812">Transmembrane</keyword>
<feature type="transmembrane region" description="Helical" evidence="5">
    <location>
        <begin position="241"/>
        <end position="262"/>
    </location>
</feature>
<comment type="caution">
    <text evidence="6">The sequence shown here is derived from an EMBL/GenBank/DDBJ whole genome shotgun (WGS) entry which is preliminary data.</text>
</comment>
<dbReference type="PRINTS" id="PR01840">
    <property type="entry name" value="TATCFAMILY"/>
</dbReference>
<sequence length="269" mass="30092">MSLDPAKNTSLLSHISELVHRLTVALVVFGVEFLFFFFFTIKRADLGSIVVYYPFPSFFDSVSTQVFHLMVDHFLYQKFTLINIGSFDTLISTLYVAALLAGVFSVPVWAYEISAFVSPALTHREKRLARALIIPATLLFVTGAFFAYWIILPVLFSVIHSLTVSLGVEPTMSVRSFITIVVAYMVALGLSFELPVFMVGLSYIGVVSYETWRAGWRWAVLGCFFIALLISPWATGGLMETVIGLTLSSLYLVGLLLVRFVVRKQNNRV</sequence>
<keyword evidence="5" id="KW-0811">Translocation</keyword>
<feature type="transmembrane region" description="Helical" evidence="5">
    <location>
        <begin position="176"/>
        <end position="204"/>
    </location>
</feature>
<feature type="transmembrane region" description="Helical" evidence="5">
    <location>
        <begin position="20"/>
        <end position="39"/>
    </location>
</feature>
<feature type="transmembrane region" description="Helical" evidence="5">
    <location>
        <begin position="51"/>
        <end position="70"/>
    </location>
</feature>
<dbReference type="InterPro" id="IPR002033">
    <property type="entry name" value="TatC"/>
</dbReference>
<dbReference type="EMBL" id="NEXJ01000039">
    <property type="protein sequence ID" value="PSN91731.1"/>
    <property type="molecule type" value="Genomic_DNA"/>
</dbReference>
<proteinExistence type="inferred from homology"/>
<comment type="subunit">
    <text evidence="5">Forms a complex with TatA.</text>
</comment>
<gene>
    <name evidence="5" type="primary">tatC</name>
    <name evidence="6" type="ORF">B9Q08_02285</name>
</gene>
<dbReference type="AlphaFoldDB" id="A0A2R6AZB4"/>
<keyword evidence="5" id="KW-1003">Cell membrane</keyword>
<dbReference type="Proteomes" id="UP000240490">
    <property type="component" value="Unassembled WGS sequence"/>
</dbReference>
<dbReference type="GO" id="GO:0009977">
    <property type="term" value="F:proton motive force dependent protein transmembrane transporter activity"/>
    <property type="evidence" value="ECO:0007669"/>
    <property type="project" value="TreeGrafter"/>
</dbReference>
<keyword evidence="3 5" id="KW-1133">Transmembrane helix</keyword>
<dbReference type="PANTHER" id="PTHR30371">
    <property type="entry name" value="SEC-INDEPENDENT PROTEIN TRANSLOCASE PROTEIN TATC"/>
    <property type="match status" value="1"/>
</dbReference>
<evidence type="ECO:0000256" key="3">
    <source>
        <dbReference type="ARBA" id="ARBA00022989"/>
    </source>
</evidence>
<evidence type="ECO:0000313" key="7">
    <source>
        <dbReference type="Proteomes" id="UP000240490"/>
    </source>
</evidence>
<keyword evidence="5" id="KW-0813">Transport</keyword>
<organism evidence="6 7">
    <name type="scientific">Candidatus Marsarchaeota G2 archaeon ECH_B_SAG-M15</name>
    <dbReference type="NCBI Taxonomy" id="1978162"/>
    <lineage>
        <taxon>Archaea</taxon>
        <taxon>Candidatus Marsarchaeota</taxon>
        <taxon>Candidatus Marsarchaeota group 2</taxon>
    </lineage>
</organism>
<reference evidence="6 7" key="1">
    <citation type="submission" date="2017-04" db="EMBL/GenBank/DDBJ databases">
        <title>Novel microbial lineages endemic to geothermal iron-oxide mats fill important gaps in the evolutionary history of Archaea.</title>
        <authorList>
            <person name="Jay Z.J."/>
            <person name="Beam J.P."/>
            <person name="Dlakic M."/>
            <person name="Rusch D.B."/>
            <person name="Kozubal M.A."/>
            <person name="Inskeep W.P."/>
        </authorList>
    </citation>
    <scope>NUCLEOTIDE SEQUENCE [LARGE SCALE GENOMIC DNA]</scope>
    <source>
        <strain evidence="6">ECH_B_SAG-M15</strain>
    </source>
</reference>
<keyword evidence="4 5" id="KW-0472">Membrane</keyword>
<evidence type="ECO:0000256" key="1">
    <source>
        <dbReference type="ARBA" id="ARBA00004141"/>
    </source>
</evidence>
<evidence type="ECO:0000256" key="2">
    <source>
        <dbReference type="ARBA" id="ARBA00022692"/>
    </source>
</evidence>